<name>A0A482X4S6_LAOST</name>
<organism evidence="2 3">
    <name type="scientific">Laodelphax striatellus</name>
    <name type="common">Small brown planthopper</name>
    <name type="synonym">Delphax striatella</name>
    <dbReference type="NCBI Taxonomy" id="195883"/>
    <lineage>
        <taxon>Eukaryota</taxon>
        <taxon>Metazoa</taxon>
        <taxon>Ecdysozoa</taxon>
        <taxon>Arthropoda</taxon>
        <taxon>Hexapoda</taxon>
        <taxon>Insecta</taxon>
        <taxon>Pterygota</taxon>
        <taxon>Neoptera</taxon>
        <taxon>Paraneoptera</taxon>
        <taxon>Hemiptera</taxon>
        <taxon>Auchenorrhyncha</taxon>
        <taxon>Fulgoroidea</taxon>
        <taxon>Delphacidae</taxon>
        <taxon>Criomorphinae</taxon>
        <taxon>Laodelphax</taxon>
    </lineage>
</organism>
<dbReference type="Proteomes" id="UP000291343">
    <property type="component" value="Unassembled WGS sequence"/>
</dbReference>
<evidence type="ECO:0000313" key="2">
    <source>
        <dbReference type="EMBL" id="RZF40787.1"/>
    </source>
</evidence>
<feature type="signal peptide" evidence="1">
    <location>
        <begin position="1"/>
        <end position="18"/>
    </location>
</feature>
<evidence type="ECO:0000313" key="3">
    <source>
        <dbReference type="Proteomes" id="UP000291343"/>
    </source>
</evidence>
<gene>
    <name evidence="2" type="ORF">LSTR_LSTR009272</name>
</gene>
<dbReference type="SMR" id="A0A482X4S6"/>
<protein>
    <recommendedName>
        <fullName evidence="4">Thioredoxin domain-containing protein</fullName>
    </recommendedName>
</protein>
<evidence type="ECO:0008006" key="4">
    <source>
        <dbReference type="Google" id="ProtNLM"/>
    </source>
</evidence>
<feature type="chain" id="PRO_5019735080" description="Thioredoxin domain-containing protein" evidence="1">
    <location>
        <begin position="19"/>
        <end position="155"/>
    </location>
</feature>
<evidence type="ECO:0000256" key="1">
    <source>
        <dbReference type="SAM" id="SignalP"/>
    </source>
</evidence>
<keyword evidence="1" id="KW-0732">Signal</keyword>
<reference evidence="2 3" key="1">
    <citation type="journal article" date="2017" name="Gigascience">
        <title>Genome sequence of the small brown planthopper, Laodelphax striatellus.</title>
        <authorList>
            <person name="Zhu J."/>
            <person name="Jiang F."/>
            <person name="Wang X."/>
            <person name="Yang P."/>
            <person name="Bao Y."/>
            <person name="Zhao W."/>
            <person name="Wang W."/>
            <person name="Lu H."/>
            <person name="Wang Q."/>
            <person name="Cui N."/>
            <person name="Li J."/>
            <person name="Chen X."/>
            <person name="Luo L."/>
            <person name="Yu J."/>
            <person name="Kang L."/>
            <person name="Cui F."/>
        </authorList>
    </citation>
    <scope>NUCLEOTIDE SEQUENCE [LARGE SCALE GENOMIC DNA]</scope>
    <source>
        <strain evidence="2">Lst14</strain>
    </source>
</reference>
<proteinExistence type="predicted"/>
<comment type="caution">
    <text evidence="2">The sequence shown here is derived from an EMBL/GenBank/DDBJ whole genome shotgun (WGS) entry which is preliminary data.</text>
</comment>
<dbReference type="InParanoid" id="A0A482X4S6"/>
<sequence length="155" mass="16842">MFKAGVFLASIILHIAAGAGPPKEIKSGFVKNVSNFEEFMAESNGKSKSFLLVNCLSSVNCSGVEEQFKTICSEKKEYACFSSILPDKLAVEKSFKNLTVEWTPYLVYFNGGQEVCAFERECTLGDNNYISNGIQAAMNCSTLGVEKGKGAPKPK</sequence>
<accession>A0A482X4S6</accession>
<keyword evidence="3" id="KW-1185">Reference proteome</keyword>
<dbReference type="EMBL" id="QKKF02017624">
    <property type="protein sequence ID" value="RZF40787.1"/>
    <property type="molecule type" value="Genomic_DNA"/>
</dbReference>
<dbReference type="AlphaFoldDB" id="A0A482X4S6"/>